<accession>A0A485AGR2</accession>
<evidence type="ECO:0000313" key="2">
    <source>
        <dbReference type="Proteomes" id="UP000401081"/>
    </source>
</evidence>
<dbReference type="Proteomes" id="UP000401081">
    <property type="component" value="Unassembled WGS sequence"/>
</dbReference>
<dbReference type="AlphaFoldDB" id="A0A485AGR2"/>
<protein>
    <submittedName>
        <fullName evidence="1">Uncharacterized protein</fullName>
    </submittedName>
</protein>
<keyword evidence="2" id="KW-1185">Reference proteome</keyword>
<gene>
    <name evidence="1" type="ORF">NCTC12993_01511</name>
</gene>
<organism evidence="1 2">
    <name type="scientific">Kluyvera cryocrescens</name>
    <name type="common">Kluyvera citrophila</name>
    <dbReference type="NCBI Taxonomy" id="580"/>
    <lineage>
        <taxon>Bacteria</taxon>
        <taxon>Pseudomonadati</taxon>
        <taxon>Pseudomonadota</taxon>
        <taxon>Gammaproteobacteria</taxon>
        <taxon>Enterobacterales</taxon>
        <taxon>Enterobacteriaceae</taxon>
        <taxon>Kluyvera</taxon>
    </lineage>
</organism>
<sequence>MGNVYAIVEGDVVTNIVLWDGAEKWRPAQGVAHPAPPETGIGWGYIDGEFIAPPPPFDYSETEEKTRRMNVILKSSLLQLFRRNKTRVVV</sequence>
<name>A0A485AGR2_KLUCR</name>
<proteinExistence type="predicted"/>
<evidence type="ECO:0000313" key="1">
    <source>
        <dbReference type="EMBL" id="VFS60045.1"/>
    </source>
</evidence>
<reference evidence="1 2" key="1">
    <citation type="submission" date="2019-03" db="EMBL/GenBank/DDBJ databases">
        <authorList>
            <consortium name="Pathogen Informatics"/>
        </authorList>
    </citation>
    <scope>NUCLEOTIDE SEQUENCE [LARGE SCALE GENOMIC DNA]</scope>
    <source>
        <strain evidence="1 2">NCTC12993</strain>
    </source>
</reference>
<dbReference type="EMBL" id="CAADJD010000014">
    <property type="protein sequence ID" value="VFS60045.1"/>
    <property type="molecule type" value="Genomic_DNA"/>
</dbReference>